<comment type="caution">
    <text evidence="1">The sequence shown here is derived from an EMBL/GenBank/DDBJ whole genome shotgun (WGS) entry which is preliminary data.</text>
</comment>
<dbReference type="Pfam" id="PF02458">
    <property type="entry name" value="Transferase"/>
    <property type="match status" value="1"/>
</dbReference>
<gene>
    <name evidence="1" type="ORF">K7X08_015527</name>
</gene>
<dbReference type="OrthoDB" id="1918817at2759"/>
<evidence type="ECO:0000313" key="2">
    <source>
        <dbReference type="Proteomes" id="UP001152561"/>
    </source>
</evidence>
<dbReference type="AlphaFoldDB" id="A0A9Q1QWS4"/>
<protein>
    <submittedName>
        <fullName evidence="1">Uncharacterized protein</fullName>
    </submittedName>
</protein>
<organism evidence="1 2">
    <name type="scientific">Anisodus acutangulus</name>
    <dbReference type="NCBI Taxonomy" id="402998"/>
    <lineage>
        <taxon>Eukaryota</taxon>
        <taxon>Viridiplantae</taxon>
        <taxon>Streptophyta</taxon>
        <taxon>Embryophyta</taxon>
        <taxon>Tracheophyta</taxon>
        <taxon>Spermatophyta</taxon>
        <taxon>Magnoliopsida</taxon>
        <taxon>eudicotyledons</taxon>
        <taxon>Gunneridae</taxon>
        <taxon>Pentapetalae</taxon>
        <taxon>asterids</taxon>
        <taxon>lamiids</taxon>
        <taxon>Solanales</taxon>
        <taxon>Solanaceae</taxon>
        <taxon>Solanoideae</taxon>
        <taxon>Hyoscyameae</taxon>
        <taxon>Anisodus</taxon>
    </lineage>
</organism>
<dbReference type="Gene3D" id="3.30.559.10">
    <property type="entry name" value="Chloramphenicol acetyltransferase-like domain"/>
    <property type="match status" value="1"/>
</dbReference>
<dbReference type="InterPro" id="IPR023213">
    <property type="entry name" value="CAT-like_dom_sf"/>
</dbReference>
<keyword evidence="2" id="KW-1185">Reference proteome</keyword>
<dbReference type="EMBL" id="JAJAGQ010000023">
    <property type="protein sequence ID" value="KAJ8528076.1"/>
    <property type="molecule type" value="Genomic_DNA"/>
</dbReference>
<dbReference type="Proteomes" id="UP001152561">
    <property type="component" value="Unassembled WGS sequence"/>
</dbReference>
<proteinExistence type="predicted"/>
<name>A0A9Q1QWS4_9SOLA</name>
<reference evidence="2" key="1">
    <citation type="journal article" date="2023" name="Proc. Natl. Acad. Sci. U.S.A.">
        <title>Genomic and structural basis for evolution of tropane alkaloid biosynthesis.</title>
        <authorList>
            <person name="Wanga Y.-J."/>
            <person name="Taina T."/>
            <person name="Yua J.-Y."/>
            <person name="Lia J."/>
            <person name="Xua B."/>
            <person name="Chenc J."/>
            <person name="D'Auriad J.C."/>
            <person name="Huanga J.-P."/>
            <person name="Huanga S.-X."/>
        </authorList>
    </citation>
    <scope>NUCLEOTIDE SEQUENCE [LARGE SCALE GENOMIC DNA]</scope>
    <source>
        <strain evidence="2">cv. KIB-2019</strain>
    </source>
</reference>
<sequence>MAGRLILAKDNNEKGKRIEINCNGEGVLFVEAQSDDTFIDDFGDFVPSLEMEKLIPNVDTCGDISSFPLVIFQHVLQLLFLLGV</sequence>
<accession>A0A9Q1QWS4</accession>
<evidence type="ECO:0000313" key="1">
    <source>
        <dbReference type="EMBL" id="KAJ8528076.1"/>
    </source>
</evidence>